<dbReference type="Gene3D" id="1.20.1610.10">
    <property type="entry name" value="alpha-1,2-mannosidases domains"/>
    <property type="match status" value="1"/>
</dbReference>
<dbReference type="GO" id="GO:0030246">
    <property type="term" value="F:carbohydrate binding"/>
    <property type="evidence" value="ECO:0007669"/>
    <property type="project" value="InterPro"/>
</dbReference>
<comment type="caution">
    <text evidence="5">The sequence shown here is derived from an EMBL/GenBank/DDBJ whole genome shotgun (WGS) entry which is preliminary data.</text>
</comment>
<dbReference type="GO" id="GO:0005975">
    <property type="term" value="P:carbohydrate metabolic process"/>
    <property type="evidence" value="ECO:0007669"/>
    <property type="project" value="InterPro"/>
</dbReference>
<feature type="chain" id="PRO_5020626986" evidence="2">
    <location>
        <begin position="31"/>
        <end position="1047"/>
    </location>
</feature>
<dbReference type="Gene3D" id="3.30.2080.10">
    <property type="entry name" value="GH92 mannosidase domain"/>
    <property type="match status" value="1"/>
</dbReference>
<dbReference type="InterPro" id="IPR005887">
    <property type="entry name" value="GH92_a_mannosidase_put"/>
</dbReference>
<organism evidence="5 6">
    <name type="scientific">Actinophytocola oryzae</name>
    <dbReference type="NCBI Taxonomy" id="502181"/>
    <lineage>
        <taxon>Bacteria</taxon>
        <taxon>Bacillati</taxon>
        <taxon>Actinomycetota</taxon>
        <taxon>Actinomycetes</taxon>
        <taxon>Pseudonocardiales</taxon>
        <taxon>Pseudonocardiaceae</taxon>
    </lineage>
</organism>
<dbReference type="AlphaFoldDB" id="A0A4R7W282"/>
<dbReference type="GO" id="GO:0006516">
    <property type="term" value="P:glycoprotein catabolic process"/>
    <property type="evidence" value="ECO:0007669"/>
    <property type="project" value="TreeGrafter"/>
</dbReference>
<dbReference type="InterPro" id="IPR014718">
    <property type="entry name" value="GH-type_carb-bd"/>
</dbReference>
<feature type="region of interest" description="Disordered" evidence="1">
    <location>
        <begin position="736"/>
        <end position="757"/>
    </location>
</feature>
<sequence length="1047" mass="109593">MMFSRWRRRLVAALCLGVALTFMPATPVGAQEQAGTPRAEDLARLVNPYIGTKKGCCTGLTYPGAVAPFGMVQWSPDTVLSQVGGYNYNDNRIKGFSLTHLSGAGCTIYQDVPFIPFAGDVTTSPGTDSGRYVSTFNRANESASPGNYAVGFDSGLSVKLTATQRTGAAELSFPAGATASLLVNSSGSVNGVTDASITIGADSISGYAASGNFCGFPHGYKVYFHAIFDKPFTSHGTWKDGTVSSGQSTATGGKSGGYVTFAAGQTVNVRVGVSYVSVDGARKNLAGESGTRTFADLSTAARAAWNERLNRIATKGGTDTERVTFYTALYHALLHPNVFSDVDGSYLGFDNKVHAAASGHVQYTNISGWDVYRSEIALLALLAPKETSDIIRSMVNFAKEAGFWDRWTIANGTTNVMVGDPYHAMVDSGFAFGAKDFDAGEALALMVRGATQPSQERPGLPEFQQYGYVSTGATGVWGAAATTLEYESADFAIADLAKRLGDTATYTTFSKRSQAWQNLYNPATGYLQMRNADGTFRQPFSPTSLEGFVEGNSTQYSWMVPHNQRGLIDAMGGNTATVARLDDFFQKLNAGADAPYAWMGNEPIMHVPWLYNYAGAPGKTQSTTRRIMNELFTSAPDGLAGNDDLGQMSSWYVWAALGMYPTVPGRAELAVNGSLFTEAVITRPTGARITIKASGAATNAPYIRSMKVNGVAQTRNWLPESFAEKGGTVEYTMSSSASSWGSGTADAPPSFRDGEATQRGFVQPDRSTIPANSGTSVFVGVDNLSGAAGSVAWKATPPAGITVEPSSGTINPATGSSGTQKVTVRVAAGTATGSYRVPVTYTTAGGATLPPNGIQVLVDTPGGLREAYSSVAQCPDDRQSVASYDPHWNYSANALAAVGVTPGATLTVDGISHRWPSVGVGEPDNVVAKGQTIVLPNTAGATRLSILGSATAGASNGTMTITYTDGTTQQADVGLSDWGLDGGLKFGNKVVASPAYRNSLYGVSAPLPSNILATAPITLASGKTVRSVTLPASVTGGVMHIFTITTA</sequence>
<dbReference type="InterPro" id="IPR008928">
    <property type="entry name" value="6-hairpin_glycosidase_sf"/>
</dbReference>
<dbReference type="NCBIfam" id="TIGR01180">
    <property type="entry name" value="aman2_put"/>
    <property type="match status" value="1"/>
</dbReference>
<feature type="domain" description="Glycosyl hydrolase family 92 N-terminal" evidence="4">
    <location>
        <begin position="45"/>
        <end position="274"/>
    </location>
</feature>
<dbReference type="GO" id="GO:0005829">
    <property type="term" value="C:cytosol"/>
    <property type="evidence" value="ECO:0007669"/>
    <property type="project" value="TreeGrafter"/>
</dbReference>
<reference evidence="5 6" key="1">
    <citation type="submission" date="2019-03" db="EMBL/GenBank/DDBJ databases">
        <title>Genomic Encyclopedia of Archaeal and Bacterial Type Strains, Phase II (KMG-II): from individual species to whole genera.</title>
        <authorList>
            <person name="Goeker M."/>
        </authorList>
    </citation>
    <scope>NUCLEOTIDE SEQUENCE [LARGE SCALE GENOMIC DNA]</scope>
    <source>
        <strain evidence="5 6">DSM 45499</strain>
    </source>
</reference>
<feature type="domain" description="Glycosyl hydrolase family 92" evidence="3">
    <location>
        <begin position="280"/>
        <end position="734"/>
    </location>
</feature>
<dbReference type="Pfam" id="PF17678">
    <property type="entry name" value="Glyco_hydro_92N"/>
    <property type="match status" value="1"/>
</dbReference>
<dbReference type="PANTHER" id="PTHR12143:SF39">
    <property type="entry name" value="SECRETED PROTEIN"/>
    <property type="match status" value="1"/>
</dbReference>
<dbReference type="PANTHER" id="PTHR12143">
    <property type="entry name" value="PEPTIDE N-GLYCANASE PNGASE -RELATED"/>
    <property type="match status" value="1"/>
</dbReference>
<dbReference type="Gene3D" id="1.20.1050.60">
    <property type="entry name" value="alpha-1,2-mannosidase"/>
    <property type="match status" value="1"/>
</dbReference>
<dbReference type="RefSeq" id="WP_243866231.1">
    <property type="nucleotide sequence ID" value="NZ_SOCP01000002.1"/>
</dbReference>
<dbReference type="GO" id="GO:0000224">
    <property type="term" value="F:peptide-N4-(N-acetyl-beta-glucosaminyl)asparagine amidase activity"/>
    <property type="evidence" value="ECO:0007669"/>
    <property type="project" value="TreeGrafter"/>
</dbReference>
<dbReference type="Gene3D" id="2.70.98.10">
    <property type="match status" value="1"/>
</dbReference>
<dbReference type="Pfam" id="PF07971">
    <property type="entry name" value="Glyco_hydro_92"/>
    <property type="match status" value="1"/>
</dbReference>
<dbReference type="EMBL" id="SOCP01000002">
    <property type="protein sequence ID" value="TDV56118.1"/>
    <property type="molecule type" value="Genomic_DNA"/>
</dbReference>
<dbReference type="FunFam" id="3.30.2080.10:FF:000001">
    <property type="entry name" value="Alpha-1,2-mannosidase subfamily"/>
    <property type="match status" value="1"/>
</dbReference>
<evidence type="ECO:0000259" key="4">
    <source>
        <dbReference type="Pfam" id="PF17678"/>
    </source>
</evidence>
<dbReference type="Proteomes" id="UP000294927">
    <property type="component" value="Unassembled WGS sequence"/>
</dbReference>
<keyword evidence="6" id="KW-1185">Reference proteome</keyword>
<accession>A0A4R7W282</accession>
<proteinExistence type="predicted"/>
<evidence type="ECO:0000313" key="6">
    <source>
        <dbReference type="Proteomes" id="UP000294927"/>
    </source>
</evidence>
<dbReference type="InterPro" id="IPR012939">
    <property type="entry name" value="Glyco_hydro_92"/>
</dbReference>
<keyword evidence="2" id="KW-0732">Signal</keyword>
<dbReference type="SUPFAM" id="SSF48208">
    <property type="entry name" value="Six-hairpin glycosidases"/>
    <property type="match status" value="1"/>
</dbReference>
<evidence type="ECO:0000259" key="3">
    <source>
        <dbReference type="Pfam" id="PF07971"/>
    </source>
</evidence>
<protein>
    <submittedName>
        <fullName evidence="5">Putative alpha-1,2-mannosidase</fullName>
    </submittedName>
</protein>
<evidence type="ECO:0000256" key="1">
    <source>
        <dbReference type="SAM" id="MobiDB-lite"/>
    </source>
</evidence>
<dbReference type="InterPro" id="IPR041371">
    <property type="entry name" value="GH92_N"/>
</dbReference>
<evidence type="ECO:0000256" key="2">
    <source>
        <dbReference type="SAM" id="SignalP"/>
    </source>
</evidence>
<evidence type="ECO:0000313" key="5">
    <source>
        <dbReference type="EMBL" id="TDV56118.1"/>
    </source>
</evidence>
<gene>
    <name evidence="5" type="ORF">CLV71_102179</name>
</gene>
<name>A0A4R7W282_9PSEU</name>
<feature type="signal peptide" evidence="2">
    <location>
        <begin position="1"/>
        <end position="30"/>
    </location>
</feature>
<dbReference type="InterPro" id="IPR050883">
    <property type="entry name" value="PNGase"/>
</dbReference>